<dbReference type="Proteomes" id="UP000809910">
    <property type="component" value="Unassembled WGS sequence"/>
</dbReference>
<comment type="caution">
    <text evidence="1">The sequence shown here is derived from an EMBL/GenBank/DDBJ whole genome shotgun (WGS) entry which is preliminary data.</text>
</comment>
<keyword evidence="2" id="KW-1185">Reference proteome</keyword>
<sequence length="150" mass="17125">MKMRLSILFWMIFFSGPIWSFTCFYTLAKDNCWTNYDVTVDVIDASNLNKVFSLTVPKGKSWGRAEFSCTPAQSLLYYSRYSPVFWQSEQGKTYPALRNWTLPGKINPGDLAWTIPVCFPADFSQVPLPPDAKGNCKCDFSNIPEPKPKQ</sequence>
<protein>
    <recommendedName>
        <fullName evidence="3">Periplasmic protein</fullName>
    </recommendedName>
</protein>
<evidence type="ECO:0000313" key="1">
    <source>
        <dbReference type="EMBL" id="MBL7525594.1"/>
    </source>
</evidence>
<evidence type="ECO:0008006" key="3">
    <source>
        <dbReference type="Google" id="ProtNLM"/>
    </source>
</evidence>
<dbReference type="RefSeq" id="WP_203109698.1">
    <property type="nucleotide sequence ID" value="NZ_JADOBG010000011.1"/>
</dbReference>
<proteinExistence type="predicted"/>
<reference evidence="1 2" key="1">
    <citation type="submission" date="2020-12" db="EMBL/GenBank/DDBJ databases">
        <title>WGS of Legionella: environmental sample.</title>
        <authorList>
            <person name="Cristino S."/>
            <person name="Girolamini L."/>
            <person name="Salaris S."/>
            <person name="Pascale M.R."/>
            <person name="Mazzotta M."/>
            <person name="Orsini M."/>
            <person name="Grottola A."/>
        </authorList>
    </citation>
    <scope>NUCLEOTIDE SEQUENCE [LARGE SCALE GENOMIC DNA]</scope>
    <source>
        <strain evidence="1 2">30cs62</strain>
    </source>
</reference>
<gene>
    <name evidence="1" type="ORF">I5282_03275</name>
</gene>
<evidence type="ECO:0000313" key="2">
    <source>
        <dbReference type="Proteomes" id="UP000809910"/>
    </source>
</evidence>
<name>A0ABS1W8C7_9GAMM</name>
<organism evidence="1 2">
    <name type="scientific">Legionella bononiensis</name>
    <dbReference type="NCBI Taxonomy" id="2793102"/>
    <lineage>
        <taxon>Bacteria</taxon>
        <taxon>Pseudomonadati</taxon>
        <taxon>Pseudomonadota</taxon>
        <taxon>Gammaproteobacteria</taxon>
        <taxon>Legionellales</taxon>
        <taxon>Legionellaceae</taxon>
        <taxon>Legionella</taxon>
    </lineage>
</organism>
<dbReference type="EMBL" id="JADWVN010000006">
    <property type="protein sequence ID" value="MBL7525594.1"/>
    <property type="molecule type" value="Genomic_DNA"/>
</dbReference>
<accession>A0ABS1W8C7</accession>